<evidence type="ECO:0000313" key="6">
    <source>
        <dbReference type="Proteomes" id="UP000197138"/>
    </source>
</evidence>
<evidence type="ECO:0000256" key="2">
    <source>
        <dbReference type="ARBA" id="ARBA00010049"/>
    </source>
</evidence>
<comment type="similarity">
    <text evidence="2">Belongs to the Ole e I family.</text>
</comment>
<reference evidence="6" key="1">
    <citation type="journal article" date="2017" name="Plant J.">
        <title>The pomegranate (Punica granatum L.) genome and the genomics of punicalagin biosynthesis.</title>
        <authorList>
            <person name="Qin G."/>
            <person name="Xu C."/>
            <person name="Ming R."/>
            <person name="Tang H."/>
            <person name="Guyot R."/>
            <person name="Kramer E.M."/>
            <person name="Hu Y."/>
            <person name="Yi X."/>
            <person name="Qi Y."/>
            <person name="Xu X."/>
            <person name="Gao Z."/>
            <person name="Pan H."/>
            <person name="Jian J."/>
            <person name="Tian Y."/>
            <person name="Yue Z."/>
            <person name="Xu Y."/>
        </authorList>
    </citation>
    <scope>NUCLEOTIDE SEQUENCE [LARGE SCALE GENOMIC DNA]</scope>
    <source>
        <strain evidence="6">cv. Dabenzi</strain>
    </source>
</reference>
<dbReference type="InterPro" id="IPR036815">
    <property type="entry name" value="14-3-3_dom_sf"/>
</dbReference>
<organism evidence="5 6">
    <name type="scientific">Punica granatum</name>
    <name type="common">Pomegranate</name>
    <dbReference type="NCBI Taxonomy" id="22663"/>
    <lineage>
        <taxon>Eukaryota</taxon>
        <taxon>Viridiplantae</taxon>
        <taxon>Streptophyta</taxon>
        <taxon>Embryophyta</taxon>
        <taxon>Tracheophyta</taxon>
        <taxon>Spermatophyta</taxon>
        <taxon>Magnoliopsida</taxon>
        <taxon>eudicotyledons</taxon>
        <taxon>Gunneridae</taxon>
        <taxon>Pentapetalae</taxon>
        <taxon>rosids</taxon>
        <taxon>malvids</taxon>
        <taxon>Myrtales</taxon>
        <taxon>Lythraceae</taxon>
        <taxon>Punica</taxon>
    </lineage>
</organism>
<dbReference type="SUPFAM" id="SSF48445">
    <property type="entry name" value="14-3-3 protein"/>
    <property type="match status" value="1"/>
</dbReference>
<gene>
    <name evidence="5" type="ORF">CDL15_Pgr001065</name>
</gene>
<dbReference type="PROSITE" id="PS00796">
    <property type="entry name" value="1433_1"/>
    <property type="match status" value="1"/>
</dbReference>
<evidence type="ECO:0000256" key="3">
    <source>
        <dbReference type="SAM" id="MobiDB-lite"/>
    </source>
</evidence>
<feature type="domain" description="14-3-3" evidence="4">
    <location>
        <begin position="88"/>
        <end position="329"/>
    </location>
</feature>
<name>A0A218WL38_PUNGR</name>
<dbReference type="AlphaFoldDB" id="A0A218WL38"/>
<feature type="compositionally biased region" description="Basic and acidic residues" evidence="3">
    <location>
        <begin position="62"/>
        <end position="76"/>
    </location>
</feature>
<dbReference type="PRINTS" id="PR00305">
    <property type="entry name" value="1433ZETA"/>
</dbReference>
<dbReference type="Proteomes" id="UP000197138">
    <property type="component" value="Unassembled WGS sequence"/>
</dbReference>
<evidence type="ECO:0000313" key="5">
    <source>
        <dbReference type="EMBL" id="OWM72951.1"/>
    </source>
</evidence>
<dbReference type="InterPro" id="IPR000308">
    <property type="entry name" value="14-3-3"/>
</dbReference>
<dbReference type="Pfam" id="PF00244">
    <property type="entry name" value="14-3-3"/>
    <property type="match status" value="1"/>
</dbReference>
<feature type="compositionally biased region" description="Polar residues" evidence="3">
    <location>
        <begin position="52"/>
        <end position="61"/>
    </location>
</feature>
<proteinExistence type="inferred from homology"/>
<dbReference type="GO" id="GO:0005615">
    <property type="term" value="C:extracellular space"/>
    <property type="evidence" value="ECO:0007669"/>
    <property type="project" value="InterPro"/>
</dbReference>
<dbReference type="PANTHER" id="PTHR18860">
    <property type="entry name" value="14-3-3 PROTEIN"/>
    <property type="match status" value="1"/>
</dbReference>
<evidence type="ECO:0000256" key="1">
    <source>
        <dbReference type="ARBA" id="ARBA00006141"/>
    </source>
</evidence>
<comment type="caution">
    <text evidence="5">The sequence shown here is derived from an EMBL/GenBank/DDBJ whole genome shotgun (WGS) entry which is preliminary data.</text>
</comment>
<dbReference type="EMBL" id="MTKT01003953">
    <property type="protein sequence ID" value="OWM72951.1"/>
    <property type="molecule type" value="Genomic_DNA"/>
</dbReference>
<dbReference type="PROSITE" id="PS00925">
    <property type="entry name" value="OLEEI"/>
    <property type="match status" value="1"/>
</dbReference>
<dbReference type="Pfam" id="PF01190">
    <property type="entry name" value="Pollen_Ole_e_1"/>
    <property type="match status" value="1"/>
</dbReference>
<comment type="similarity">
    <text evidence="1">Belongs to the 14-3-3 family.</text>
</comment>
<dbReference type="Gene3D" id="1.20.190.20">
    <property type="entry name" value="14-3-3 domain"/>
    <property type="match status" value="1"/>
</dbReference>
<sequence length="500" mass="56854">MRMPVLHFYDVRYTRRIARAEVESPTPVPRSFCRQQEIVTLLRSPLAFRTTFHTHSTTAEQSRAEQAREGRDEASGSERLTMAFTKERENYVFIAKLAEQAERYEEMVDAMKNVAKLNPEMTMEERNLLSVGYKNVIAARRASWRILTSIEHKEEAKGNDYNVKRVRDCMQKVEIELSSICRDVLSLLEECLIPLSVHAEPTVFYYKMKGDYYRYLAEFKAGDDKKDATQNSMNAYEFASSKAEAELAPTHPVRLGVALNFAVFQYEIMNSPERACHIANRAFNDAISELDTLSEELYKDSTQIMQLLRDNLTLWTPDIPEDAEKKETKERSKAMAKSVIFFASALCFLSLLGAALGDSRFFVEGEVYCDTCRAQFITRVSEYLKGAQVRLECRNREGGDLTYSVDGHTDEKGVYRLPVDEEHEEEVCEILLVKSNKPGCEEVSQDPYLRKSARVSLTANNGIASPIRAASPLGFMKSEPLKECAEVFKELGMTPNGLVD</sequence>
<dbReference type="SMART" id="SM00101">
    <property type="entry name" value="14_3_3"/>
    <property type="match status" value="1"/>
</dbReference>
<dbReference type="InterPro" id="IPR023410">
    <property type="entry name" value="14-3-3_domain"/>
</dbReference>
<dbReference type="FunFam" id="1.20.190.20:FF:000001">
    <property type="entry name" value="14-3-3 gamma 1"/>
    <property type="match status" value="1"/>
</dbReference>
<accession>A0A218WL38</accession>
<protein>
    <recommendedName>
        <fullName evidence="4">14-3-3 domain-containing protein</fullName>
    </recommendedName>
</protein>
<feature type="region of interest" description="Disordered" evidence="3">
    <location>
        <begin position="52"/>
        <end position="78"/>
    </location>
</feature>
<dbReference type="InterPro" id="IPR006040">
    <property type="entry name" value="Allergen_Ole_e_I_CS"/>
</dbReference>
<evidence type="ECO:0000259" key="4">
    <source>
        <dbReference type="SMART" id="SM00101"/>
    </source>
</evidence>
<dbReference type="InterPro" id="IPR023409">
    <property type="entry name" value="14-3-3_CS"/>
</dbReference>